<name>A0AA91GDW0_9ENTE</name>
<dbReference type="EMBL" id="JXLC01000002">
    <property type="protein sequence ID" value="OJG93352.1"/>
    <property type="molecule type" value="Genomic_DNA"/>
</dbReference>
<comment type="caution">
    <text evidence="2">The sequence shown here is derived from an EMBL/GenBank/DDBJ whole genome shotgun (WGS) entry which is preliminary data.</text>
</comment>
<proteinExistence type="predicted"/>
<sequence>MRYNKGKECLGGFGSMKKFVYAISDIHGEYELFKELIQYYDPTMHQLVLIGDLNDRGPKTKESFLLGKKLVEKYDGIYLRGNHEEYFLQFLNSPEDWFTSYVRNGGKETMESLLHKGATEEYSPTEIAMMIRSRYKELIEFLMKRPLYFEWNNYIFVHAGVDLTQKDWHETSPHDFIWIREAFHTGQNKTGKTIVFGHTITPMLHGDMETTDLWCSDHKIGIDGGAVFGGSVHGVIFDSKGIVQDIEYQNLKGPWQPDF</sequence>
<dbReference type="Gene3D" id="3.60.21.10">
    <property type="match status" value="1"/>
</dbReference>
<evidence type="ECO:0000313" key="2">
    <source>
        <dbReference type="EMBL" id="OJG93352.1"/>
    </source>
</evidence>
<evidence type="ECO:0000259" key="1">
    <source>
        <dbReference type="Pfam" id="PF00149"/>
    </source>
</evidence>
<gene>
    <name evidence="2" type="ORF">RV15_GL001384</name>
</gene>
<accession>A0AA91GDW0</accession>
<dbReference type="GO" id="GO:0016791">
    <property type="term" value="F:phosphatase activity"/>
    <property type="evidence" value="ECO:0007669"/>
    <property type="project" value="TreeGrafter"/>
</dbReference>
<dbReference type="GO" id="GO:0110154">
    <property type="term" value="P:RNA decapping"/>
    <property type="evidence" value="ECO:0007669"/>
    <property type="project" value="TreeGrafter"/>
</dbReference>
<organism evidence="2 3">
    <name type="scientific">Enterococcus silesiacus</name>
    <dbReference type="NCBI Taxonomy" id="332949"/>
    <lineage>
        <taxon>Bacteria</taxon>
        <taxon>Bacillati</taxon>
        <taxon>Bacillota</taxon>
        <taxon>Bacilli</taxon>
        <taxon>Lactobacillales</taxon>
        <taxon>Enterococcaceae</taxon>
        <taxon>Enterococcus</taxon>
    </lineage>
</organism>
<dbReference type="InterPro" id="IPR050126">
    <property type="entry name" value="Ap4A_hydrolase"/>
</dbReference>
<dbReference type="Pfam" id="PF00149">
    <property type="entry name" value="Metallophos"/>
    <property type="match status" value="1"/>
</dbReference>
<dbReference type="AlphaFoldDB" id="A0AA91GDW0"/>
<dbReference type="PANTHER" id="PTHR42850:SF4">
    <property type="entry name" value="ZINC-DEPENDENT ENDOPOLYPHOSPHATASE"/>
    <property type="match status" value="1"/>
</dbReference>
<dbReference type="InterPro" id="IPR004843">
    <property type="entry name" value="Calcineurin-like_PHP"/>
</dbReference>
<dbReference type="InterPro" id="IPR029052">
    <property type="entry name" value="Metallo-depent_PP-like"/>
</dbReference>
<evidence type="ECO:0000313" key="3">
    <source>
        <dbReference type="Proteomes" id="UP000183039"/>
    </source>
</evidence>
<reference evidence="2 3" key="1">
    <citation type="submission" date="2014-12" db="EMBL/GenBank/DDBJ databases">
        <title>Draft genome sequences of 29 type strains of Enterococci.</title>
        <authorList>
            <person name="Zhong Z."/>
            <person name="Sun Z."/>
            <person name="Liu W."/>
            <person name="Zhang W."/>
            <person name="Zhang H."/>
        </authorList>
    </citation>
    <scope>NUCLEOTIDE SEQUENCE [LARGE SCALE GENOMIC DNA]</scope>
    <source>
        <strain evidence="2 3">DSM 22801</strain>
    </source>
</reference>
<protein>
    <submittedName>
        <fullName evidence="2">Serine/threonine protein phosphatase 1</fullName>
    </submittedName>
</protein>
<dbReference type="GO" id="GO:0008803">
    <property type="term" value="F:bis(5'-nucleosyl)-tetraphosphatase (symmetrical) activity"/>
    <property type="evidence" value="ECO:0007669"/>
    <property type="project" value="TreeGrafter"/>
</dbReference>
<dbReference type="Proteomes" id="UP000183039">
    <property type="component" value="Unassembled WGS sequence"/>
</dbReference>
<dbReference type="GO" id="GO:0005737">
    <property type="term" value="C:cytoplasm"/>
    <property type="evidence" value="ECO:0007669"/>
    <property type="project" value="TreeGrafter"/>
</dbReference>
<dbReference type="SUPFAM" id="SSF56300">
    <property type="entry name" value="Metallo-dependent phosphatases"/>
    <property type="match status" value="1"/>
</dbReference>
<dbReference type="PANTHER" id="PTHR42850">
    <property type="entry name" value="METALLOPHOSPHOESTERASE"/>
    <property type="match status" value="1"/>
</dbReference>
<feature type="domain" description="Calcineurin-like phosphoesterase" evidence="1">
    <location>
        <begin position="20"/>
        <end position="219"/>
    </location>
</feature>